<evidence type="ECO:0000256" key="1">
    <source>
        <dbReference type="SAM" id="Phobius"/>
    </source>
</evidence>
<reference evidence="2 3" key="1">
    <citation type="journal article" date="2016" name="Nat. Commun.">
        <title>Thousands of microbial genomes shed light on interconnected biogeochemical processes in an aquifer system.</title>
        <authorList>
            <person name="Anantharaman K."/>
            <person name="Brown C.T."/>
            <person name="Hug L.A."/>
            <person name="Sharon I."/>
            <person name="Castelle C.J."/>
            <person name="Probst A.J."/>
            <person name="Thomas B.C."/>
            <person name="Singh A."/>
            <person name="Wilkins M.J."/>
            <person name="Karaoz U."/>
            <person name="Brodie E.L."/>
            <person name="Williams K.H."/>
            <person name="Hubbard S.S."/>
            <person name="Banfield J.F."/>
        </authorList>
    </citation>
    <scope>NUCLEOTIDE SEQUENCE [LARGE SCALE GENOMIC DNA]</scope>
</reference>
<gene>
    <name evidence="2" type="ORF">A2934_00535</name>
</gene>
<protein>
    <submittedName>
        <fullName evidence="2">Uncharacterized protein</fullName>
    </submittedName>
</protein>
<sequence>MKERRKRKRIHIQIALIALTLFPAAAFGQNVGNPLKSELFHTVYQAVAATAGALTAGLAIIAILAGAYMYLMTVGDTERIQKAKRIIKYAIIAIVIALLLPNIFLILKSIGIDLTPVAEAPPVCGDNWCNGSETCSSCPQDCGACAPTPTPAPTPVPTPTLTLWDCGSGLCFCSESPPGYSNCSSVGSCQTAGSAACPAPTPTPTPTPAPTPTVGNECQCGTNQFYCSTSCTSCVSTGNTCDLAQAEKDLSSSLVPTCGGTPSCGGVGSCDSLNAGAAGGPMPVCFSGCTSATSCNLDQNVRLNTQMLYFVDAMQKSGYSFITSSVTTGSHSATSKHYTGDAMDLVKSGGTTYQQLESALLNAGATFVQCELGGSKVPCTNVSIDHIHVEYKR</sequence>
<dbReference type="EMBL" id="MHQO01000022">
    <property type="protein sequence ID" value="OHA06837.1"/>
    <property type="molecule type" value="Genomic_DNA"/>
</dbReference>
<dbReference type="Proteomes" id="UP000177982">
    <property type="component" value="Unassembled WGS sequence"/>
</dbReference>
<comment type="caution">
    <text evidence="2">The sequence shown here is derived from an EMBL/GenBank/DDBJ whole genome shotgun (WGS) entry which is preliminary data.</text>
</comment>
<keyword evidence="1" id="KW-0812">Transmembrane</keyword>
<dbReference type="AlphaFoldDB" id="A0A1G2L584"/>
<keyword evidence="1" id="KW-0472">Membrane</keyword>
<feature type="transmembrane region" description="Helical" evidence="1">
    <location>
        <begin position="86"/>
        <end position="107"/>
    </location>
</feature>
<evidence type="ECO:0000313" key="2">
    <source>
        <dbReference type="EMBL" id="OHA06837.1"/>
    </source>
</evidence>
<name>A0A1G2L584_9BACT</name>
<accession>A0A1G2L584</accession>
<dbReference type="InterPro" id="IPR043993">
    <property type="entry name" value="T4SS_pilin"/>
</dbReference>
<feature type="transmembrane region" description="Helical" evidence="1">
    <location>
        <begin position="44"/>
        <end position="74"/>
    </location>
</feature>
<keyword evidence="1" id="KW-1133">Transmembrane helix</keyword>
<proteinExistence type="predicted"/>
<dbReference type="Pfam" id="PF18895">
    <property type="entry name" value="T4SS_pilin"/>
    <property type="match status" value="1"/>
</dbReference>
<evidence type="ECO:0000313" key="3">
    <source>
        <dbReference type="Proteomes" id="UP000177982"/>
    </source>
</evidence>
<organism evidence="2 3">
    <name type="scientific">Candidatus Sungbacteria bacterium RIFCSPLOWO2_01_FULL_47_10</name>
    <dbReference type="NCBI Taxonomy" id="1802276"/>
    <lineage>
        <taxon>Bacteria</taxon>
        <taxon>Candidatus Sungiibacteriota</taxon>
    </lineage>
</organism>